<dbReference type="eggNOG" id="ENOG5030UEF">
    <property type="taxonomic scope" value="Bacteria"/>
</dbReference>
<dbReference type="RefSeq" id="WP_015214291.1">
    <property type="nucleotide sequence ID" value="NC_019771.1"/>
</dbReference>
<protein>
    <submittedName>
        <fullName evidence="2">Uncharacterized protein</fullName>
    </submittedName>
</protein>
<dbReference type="PATRIC" id="fig|272123.3.peg.2393"/>
<reference evidence="3" key="1">
    <citation type="journal article" date="2013" name="Proc. Natl. Acad. Sci. U.S.A.">
        <title>Improving the coverage of the cyanobacterial phylum using diversity-driven genome sequencing.</title>
        <authorList>
            <person name="Shih P.M."/>
            <person name="Wu D."/>
            <person name="Latifi A."/>
            <person name="Axen S.D."/>
            <person name="Fewer D.P."/>
            <person name="Talla E."/>
            <person name="Calteau A."/>
            <person name="Cai F."/>
            <person name="Tandeau de Marsac N."/>
            <person name="Rippka R."/>
            <person name="Herdman M."/>
            <person name="Sivonen K."/>
            <person name="Coursin T."/>
            <person name="Laurent T."/>
            <person name="Goodwin L."/>
            <person name="Nolan M."/>
            <person name="Davenport K.W."/>
            <person name="Han C.S."/>
            <person name="Rubin E.M."/>
            <person name="Eisen J.A."/>
            <person name="Woyke T."/>
            <person name="Gugger M."/>
            <person name="Kerfeld C.A."/>
        </authorList>
    </citation>
    <scope>NUCLEOTIDE SEQUENCE [LARGE SCALE GENOMIC DNA]</scope>
    <source>
        <strain evidence="3">ATCC 27899 / PCC 7122</strain>
    </source>
</reference>
<feature type="compositionally biased region" description="Basic and acidic residues" evidence="1">
    <location>
        <begin position="200"/>
        <end position="214"/>
    </location>
</feature>
<dbReference type="Proteomes" id="UP000010474">
    <property type="component" value="Chromosome"/>
</dbReference>
<keyword evidence="3" id="KW-1185">Reference proteome</keyword>
<dbReference type="HOGENOM" id="CLU_1286528_0_0_3"/>
<proteinExistence type="predicted"/>
<dbReference type="EMBL" id="CP003659">
    <property type="protein sequence ID" value="AFZ57654.1"/>
    <property type="molecule type" value="Genomic_DNA"/>
</dbReference>
<gene>
    <name evidence="2" type="ordered locus">Anacy_2190</name>
</gene>
<dbReference type="OrthoDB" id="582963at2"/>
<evidence type="ECO:0000256" key="1">
    <source>
        <dbReference type="SAM" id="MobiDB-lite"/>
    </source>
</evidence>
<dbReference type="STRING" id="272123.Anacy_2190"/>
<evidence type="ECO:0000313" key="3">
    <source>
        <dbReference type="Proteomes" id="UP000010474"/>
    </source>
</evidence>
<sequence length="214" mass="24210">MSKIVKSSQDIVLFGRQKDLKLAILQSVVTTRTVWNKDVGQILGLPSADVQRPRKQERILKIIFKSKEKPPWKENGKNPTVADYTIPNCKKGLTWQQIKKAAQPFTWGEYRATATMSSGRQMAVYGSSKEEAVKVVRSLATLSVDTIVKLRVSDDVQVDPDKVKLPTRYYPCYATLISEPTDIAGKPKQGNKAYKKTRRRLDLYREPDDKTPLG</sequence>
<name>K9ZFY5_ANACC</name>
<evidence type="ECO:0000313" key="2">
    <source>
        <dbReference type="EMBL" id="AFZ57654.1"/>
    </source>
</evidence>
<feature type="region of interest" description="Disordered" evidence="1">
    <location>
        <begin position="182"/>
        <end position="214"/>
    </location>
</feature>
<organism evidence="2 3">
    <name type="scientific">Anabaena cylindrica (strain ATCC 27899 / PCC 7122)</name>
    <dbReference type="NCBI Taxonomy" id="272123"/>
    <lineage>
        <taxon>Bacteria</taxon>
        <taxon>Bacillati</taxon>
        <taxon>Cyanobacteriota</taxon>
        <taxon>Cyanophyceae</taxon>
        <taxon>Nostocales</taxon>
        <taxon>Nostocaceae</taxon>
        <taxon>Anabaena</taxon>
    </lineage>
</organism>
<accession>K9ZFY5</accession>
<dbReference type="KEGG" id="acy:Anacy_2190"/>
<dbReference type="AlphaFoldDB" id="K9ZFY5"/>